<dbReference type="Pfam" id="PF13275">
    <property type="entry name" value="S4_2"/>
    <property type="match status" value="1"/>
</dbReference>
<evidence type="ECO:0000313" key="2">
    <source>
        <dbReference type="EMBL" id="MBK0383678.1"/>
    </source>
</evidence>
<dbReference type="Gene3D" id="3.10.290.10">
    <property type="entry name" value="RNA-binding S4 domain"/>
    <property type="match status" value="1"/>
</dbReference>
<reference evidence="2 3" key="1">
    <citation type="submission" date="2020-12" db="EMBL/GenBank/DDBJ databases">
        <title>Bacterial novel species Pedobacter sp. SD-b isolated from soil.</title>
        <authorList>
            <person name="Jung H.-Y."/>
        </authorList>
    </citation>
    <scope>NUCLEOTIDE SEQUENCE [LARGE SCALE GENOMIC DNA]</scope>
    <source>
        <strain evidence="2 3">SD-b</strain>
    </source>
</reference>
<protein>
    <submittedName>
        <fullName evidence="2">RNA-binding S4 domain-containing protein</fullName>
    </submittedName>
</protein>
<sequence length="68" mass="7619">MLEFTLKGEYIQLVQLLKITDLVSSGGEAQMVITDGLVSYNGEIDYRKRLKVKKGDVVKFNGNTINII</sequence>
<proteinExistence type="predicted"/>
<evidence type="ECO:0000256" key="1">
    <source>
        <dbReference type="PROSITE-ProRule" id="PRU00182"/>
    </source>
</evidence>
<dbReference type="CDD" id="cd00165">
    <property type="entry name" value="S4"/>
    <property type="match status" value="1"/>
</dbReference>
<dbReference type="Proteomes" id="UP000660024">
    <property type="component" value="Unassembled WGS sequence"/>
</dbReference>
<dbReference type="InterPro" id="IPR036986">
    <property type="entry name" value="S4_RNA-bd_sf"/>
</dbReference>
<dbReference type="SUPFAM" id="SSF55174">
    <property type="entry name" value="Alpha-L RNA-binding motif"/>
    <property type="match status" value="1"/>
</dbReference>
<dbReference type="RefSeq" id="WP_200586650.1">
    <property type="nucleotide sequence ID" value="NZ_JAEHFY010000016.1"/>
</dbReference>
<dbReference type="EMBL" id="JAEHFY010000016">
    <property type="protein sequence ID" value="MBK0383678.1"/>
    <property type="molecule type" value="Genomic_DNA"/>
</dbReference>
<comment type="caution">
    <text evidence="2">The sequence shown here is derived from an EMBL/GenBank/DDBJ whole genome shotgun (WGS) entry which is preliminary data.</text>
</comment>
<name>A0ABS1BLJ6_9SPHI</name>
<keyword evidence="1" id="KW-0694">RNA-binding</keyword>
<accession>A0ABS1BLJ6</accession>
<dbReference type="PROSITE" id="PS50889">
    <property type="entry name" value="S4"/>
    <property type="match status" value="1"/>
</dbReference>
<keyword evidence="3" id="KW-1185">Reference proteome</keyword>
<gene>
    <name evidence="2" type="ORF">I5M32_11980</name>
</gene>
<organism evidence="2 3">
    <name type="scientific">Pedobacter segetis</name>
    <dbReference type="NCBI Taxonomy" id="2793069"/>
    <lineage>
        <taxon>Bacteria</taxon>
        <taxon>Pseudomonadati</taxon>
        <taxon>Bacteroidota</taxon>
        <taxon>Sphingobacteriia</taxon>
        <taxon>Sphingobacteriales</taxon>
        <taxon>Sphingobacteriaceae</taxon>
        <taxon>Pedobacter</taxon>
    </lineage>
</organism>
<evidence type="ECO:0000313" key="3">
    <source>
        <dbReference type="Proteomes" id="UP000660024"/>
    </source>
</evidence>